<dbReference type="PANTHER" id="PTHR12307:SF36">
    <property type="entry name" value="GLYCOGEN-BINDING SUBUNIT 76A"/>
    <property type="match status" value="1"/>
</dbReference>
<feature type="compositionally biased region" description="Low complexity" evidence="1">
    <location>
        <begin position="136"/>
        <end position="147"/>
    </location>
</feature>
<dbReference type="InterPro" id="IPR038175">
    <property type="entry name" value="CBM21_dom_sf"/>
</dbReference>
<keyword evidence="4" id="KW-1185">Reference proteome</keyword>
<feature type="compositionally biased region" description="Low complexity" evidence="1">
    <location>
        <begin position="60"/>
        <end position="116"/>
    </location>
</feature>
<reference evidence="3 4" key="1">
    <citation type="submission" date="2024-05" db="EMBL/GenBank/DDBJ databases">
        <title>Long read based assembly of the Candida bracarensis genome reveals expanded adhesin content.</title>
        <authorList>
            <person name="Marcet-Houben M."/>
            <person name="Ksiezopolska E."/>
            <person name="Gabaldon T."/>
        </authorList>
    </citation>
    <scope>NUCLEOTIDE SEQUENCE [LARGE SCALE GENOMIC DNA]</scope>
    <source>
        <strain evidence="3 4">CBM6</strain>
    </source>
</reference>
<accession>A0ABR4NX61</accession>
<feature type="region of interest" description="Disordered" evidence="1">
    <location>
        <begin position="1"/>
        <end position="20"/>
    </location>
</feature>
<comment type="caution">
    <text evidence="3">The sequence shown here is derived from an EMBL/GenBank/DDBJ whole genome shotgun (WGS) entry which is preliminary data.</text>
</comment>
<proteinExistence type="predicted"/>
<sequence>MTNNDMRRREEESPFTKNFTIHEKVVPRPFGDDTFTITKTTNENQYVKTPLADDRNGKLNGNPNTNTTTNTNHNKSTAQKQKQQQKQNKSKNNNEPSNIPKQNLNRNVSNTSNTNTPRDTTADKIRSERSTTKTVNNRSKSGSKNKSAQGKRKSDLFKSNPLNDVGIGITKRASELIAPEHIKKASELIASTEKESIKKANNLLFNDTRKKSNDSVSKNLDSTNNKVVSTNKNADSIKNNKVDTTNDNKVDTTKDNKVNSTKHTDNPMMQNQGSIGNETNSIGKNENSSAKEETSKVLHGSSKPDILKANISEKDTTIVKEDTKNQEEPKIEMGEQALSEKSSDSKDAKPDVPIITPTTLPATALLKNQDDKENWSPIQQESNSSSNDFDKEGWSPVQKESNNTSTEFFDENMDISRVQFRTIREHMPNTTKDNEPNKYSISESNLDKNDLPSIRPLSYPVYNNTSNETGNIIKDVPSTLINKSRVYSRNASINSGRKNVFGPMPGSHGRVNSLDFLHKPQRVTQLRDDTISPEELQRNTNMNKKITLEGAFPFDNPDFNNINQNSMSGDRSPIDVSPEAETAFNRSYNAVKTDAIIEMTQDDAISPTEKSYPVLNKTNQQNDNAVIANKNNVGTFDDPYDAIPVEDYMMPLPPVYKRSGELVKSSLKRRSKSLPVTPNSNSRLNLKVNEANDNLRTNLTRSKSVHFDQRLPVKYFFKEESPNVVSIRDEEDDVLSFQHKPLQRSVDIQKGKKRLDLSRQLEDGFGATDLDMLIDDDDDDEDDENSFGDGDTIFGRGLKSLMINDRSSMKNNFKDPPTKKKDQSRERTFGIQNKNFPVLGSKNPRSLKLNIFMNSSQEKKVFLQEISFNAQKRNNTGYNNQSTSAFGEDDNDEKLIITGSILVKNIYFSKKVLVRYTWDHWRSSSEVESMYVGSGNSYLPGSNMDIFRFVIDNTILANGLYVSNKSKELEFCICYITRASDDSAREEYWDNNNGKNYIIEMLRRPT</sequence>
<feature type="compositionally biased region" description="Basic and acidic residues" evidence="1">
    <location>
        <begin position="120"/>
        <end position="131"/>
    </location>
</feature>
<feature type="region of interest" description="Disordered" evidence="1">
    <location>
        <begin position="209"/>
        <end position="409"/>
    </location>
</feature>
<organism evidence="3 4">
    <name type="scientific">Nakaseomyces bracarensis</name>
    <dbReference type="NCBI Taxonomy" id="273131"/>
    <lineage>
        <taxon>Eukaryota</taxon>
        <taxon>Fungi</taxon>
        <taxon>Dikarya</taxon>
        <taxon>Ascomycota</taxon>
        <taxon>Saccharomycotina</taxon>
        <taxon>Saccharomycetes</taxon>
        <taxon>Saccharomycetales</taxon>
        <taxon>Saccharomycetaceae</taxon>
        <taxon>Nakaseomyces</taxon>
    </lineage>
</organism>
<evidence type="ECO:0000259" key="2">
    <source>
        <dbReference type="PROSITE" id="PS51159"/>
    </source>
</evidence>
<feature type="compositionally biased region" description="Basic and acidic residues" evidence="1">
    <location>
        <begin position="812"/>
        <end position="827"/>
    </location>
</feature>
<gene>
    <name evidence="3" type="ORF">RNJ44_03502</name>
</gene>
<feature type="compositionally biased region" description="Polar residues" evidence="1">
    <location>
        <begin position="398"/>
        <end position="407"/>
    </location>
</feature>
<feature type="domain" description="CBM21" evidence="2">
    <location>
        <begin position="875"/>
        <end position="1000"/>
    </location>
</feature>
<dbReference type="Proteomes" id="UP001623330">
    <property type="component" value="Unassembled WGS sequence"/>
</dbReference>
<dbReference type="EMBL" id="JBEVYD010000004">
    <property type="protein sequence ID" value="KAL3233462.1"/>
    <property type="molecule type" value="Genomic_DNA"/>
</dbReference>
<feature type="compositionally biased region" description="Basic and acidic residues" evidence="1">
    <location>
        <begin position="311"/>
        <end position="333"/>
    </location>
</feature>
<evidence type="ECO:0000313" key="4">
    <source>
        <dbReference type="Proteomes" id="UP001623330"/>
    </source>
</evidence>
<feature type="compositionally biased region" description="Basic and acidic residues" evidence="1">
    <location>
        <begin position="341"/>
        <end position="350"/>
    </location>
</feature>
<feature type="compositionally biased region" description="Polar residues" evidence="1">
    <location>
        <begin position="214"/>
        <end position="237"/>
    </location>
</feature>
<feature type="compositionally biased region" description="Polar residues" evidence="1">
    <location>
        <begin position="376"/>
        <end position="387"/>
    </location>
</feature>
<feature type="region of interest" description="Disordered" evidence="1">
    <location>
        <begin position="426"/>
        <end position="452"/>
    </location>
</feature>
<dbReference type="InterPro" id="IPR005036">
    <property type="entry name" value="CBM21_dom"/>
</dbReference>
<evidence type="ECO:0000313" key="3">
    <source>
        <dbReference type="EMBL" id="KAL3233462.1"/>
    </source>
</evidence>
<feature type="compositionally biased region" description="Basic and acidic residues" evidence="1">
    <location>
        <begin position="426"/>
        <end position="436"/>
    </location>
</feature>
<feature type="region of interest" description="Disordered" evidence="1">
    <location>
        <begin position="39"/>
        <end position="165"/>
    </location>
</feature>
<name>A0ABR4NX61_9SACH</name>
<evidence type="ECO:0000256" key="1">
    <source>
        <dbReference type="SAM" id="MobiDB-lite"/>
    </source>
</evidence>
<dbReference type="InterPro" id="IPR050782">
    <property type="entry name" value="PP1_regulatory_subunit_3"/>
</dbReference>
<dbReference type="Gene3D" id="2.60.40.2440">
    <property type="entry name" value="Carbohydrate binding type-21 domain"/>
    <property type="match status" value="1"/>
</dbReference>
<dbReference type="PROSITE" id="PS51159">
    <property type="entry name" value="CBM21"/>
    <property type="match status" value="1"/>
</dbReference>
<feature type="compositionally biased region" description="Low complexity" evidence="1">
    <location>
        <begin position="353"/>
        <end position="366"/>
    </location>
</feature>
<protein>
    <submittedName>
        <fullName evidence="3">GLC7-interacting protein 2</fullName>
    </submittedName>
</protein>
<feature type="compositionally biased region" description="Basic and acidic residues" evidence="1">
    <location>
        <begin position="238"/>
        <end position="265"/>
    </location>
</feature>
<dbReference type="PANTHER" id="PTHR12307">
    <property type="entry name" value="PROTEIN PHOSPHATASE 1 REGULATORY SUBUNIT"/>
    <property type="match status" value="1"/>
</dbReference>
<dbReference type="Pfam" id="PF03370">
    <property type="entry name" value="CBM_21"/>
    <property type="match status" value="1"/>
</dbReference>
<feature type="compositionally biased region" description="Polar residues" evidence="1">
    <location>
        <begin position="267"/>
        <end position="288"/>
    </location>
</feature>
<feature type="region of interest" description="Disordered" evidence="1">
    <location>
        <begin position="807"/>
        <end position="827"/>
    </location>
</feature>